<feature type="domain" description="Beta-ketoacyl-[acyl-carrier-protein] synthase III C-terminal" evidence="3">
    <location>
        <begin position="241"/>
        <end position="328"/>
    </location>
</feature>
<dbReference type="GO" id="GO:0004315">
    <property type="term" value="F:3-oxoacyl-[acyl-carrier-protein] synthase activity"/>
    <property type="evidence" value="ECO:0007669"/>
    <property type="project" value="UniProtKB-EC"/>
</dbReference>
<evidence type="ECO:0000313" key="5">
    <source>
        <dbReference type="EMBL" id="RXJ71755.1"/>
    </source>
</evidence>
<accession>A0A4Q0YMZ7</accession>
<keyword evidence="6" id="KW-1185">Reference proteome</keyword>
<gene>
    <name evidence="5" type="ORF">CS022_20130</name>
</gene>
<dbReference type="Pfam" id="PF08545">
    <property type="entry name" value="ACP_syn_III"/>
    <property type="match status" value="1"/>
</dbReference>
<evidence type="ECO:0000256" key="1">
    <source>
        <dbReference type="ARBA" id="ARBA00022679"/>
    </source>
</evidence>
<dbReference type="RefSeq" id="WP_129123729.1">
    <property type="nucleotide sequence ID" value="NZ_PEIB01000033.1"/>
</dbReference>
<keyword evidence="1 5" id="KW-0808">Transferase</keyword>
<sequence length="329" mass="35323">MKIIGTGKALPKRLVHSIEIDELLNKEHGWTQKTSGVIQRYFLDPDSESVSTLGAQAAVQALENAGLEANDVDLILSACGTQKQILPGTAVFIQKELGLGDSGKPAFDINATCLSFLVAIDVASMYLESGKYKNILIISADIASVGINHEHPESFSLLGDAAAAIIVNNAGESDNSSLHGFKLSTYGDYSSLCQIRGGGTDLYPTKFDKSNPQPFLFEMDGMNSYKFVSQHLSCFVDSLLSESKQDISSIQHIIPHQASKLGMALVKRQLSIKDDRLVSTLEKYGNTISASIPITLHDAICSGHIRRDDKCLLIGTAAGMSLGGAVITY</sequence>
<organism evidence="5 6">
    <name type="scientific">Veronia nyctiphanis</name>
    <dbReference type="NCBI Taxonomy" id="1278244"/>
    <lineage>
        <taxon>Bacteria</taxon>
        <taxon>Pseudomonadati</taxon>
        <taxon>Pseudomonadota</taxon>
        <taxon>Gammaproteobacteria</taxon>
        <taxon>Vibrionales</taxon>
        <taxon>Vibrionaceae</taxon>
        <taxon>Veronia</taxon>
    </lineage>
</organism>
<dbReference type="AlphaFoldDB" id="A0A4Q0YMZ7"/>
<evidence type="ECO:0000256" key="2">
    <source>
        <dbReference type="ARBA" id="ARBA00023315"/>
    </source>
</evidence>
<dbReference type="InterPro" id="IPR013751">
    <property type="entry name" value="ACP_syn_III_N"/>
</dbReference>
<protein>
    <submittedName>
        <fullName evidence="5">3-oxoacyl-ACP synthase</fullName>
        <ecNumber evidence="5">2.3.1.41</ecNumber>
    </submittedName>
</protein>
<feature type="domain" description="Beta-ketoacyl-[acyl-carrier-protein] synthase III N-terminal" evidence="4">
    <location>
        <begin position="107"/>
        <end position="187"/>
    </location>
</feature>
<keyword evidence="2 5" id="KW-0012">Acyltransferase</keyword>
<evidence type="ECO:0000259" key="3">
    <source>
        <dbReference type="Pfam" id="PF08541"/>
    </source>
</evidence>
<dbReference type="InterPro" id="IPR013747">
    <property type="entry name" value="ACP_syn_III_C"/>
</dbReference>
<dbReference type="PANTHER" id="PTHR34069:SF2">
    <property type="entry name" value="BETA-KETOACYL-[ACYL-CARRIER-PROTEIN] SYNTHASE III"/>
    <property type="match status" value="1"/>
</dbReference>
<evidence type="ECO:0000259" key="4">
    <source>
        <dbReference type="Pfam" id="PF08545"/>
    </source>
</evidence>
<dbReference type="EMBL" id="PEIB01000033">
    <property type="protein sequence ID" value="RXJ71755.1"/>
    <property type="molecule type" value="Genomic_DNA"/>
</dbReference>
<dbReference type="OrthoDB" id="4336181at2"/>
<dbReference type="Pfam" id="PF08541">
    <property type="entry name" value="ACP_syn_III_C"/>
    <property type="match status" value="1"/>
</dbReference>
<dbReference type="SUPFAM" id="SSF53901">
    <property type="entry name" value="Thiolase-like"/>
    <property type="match status" value="1"/>
</dbReference>
<reference evidence="5 6" key="1">
    <citation type="submission" date="2017-10" db="EMBL/GenBank/DDBJ databases">
        <title>Nyctiphanis sp. nov., isolated from the stomach of the euphausiid Nyctiphanes simplex (Hansen, 1911) in the Gulf of California.</title>
        <authorList>
            <person name="Gomez-Gil B."/>
            <person name="Aguilar-Mendez M."/>
            <person name="Lopez-Cortes A."/>
            <person name="Gomez-Gutierrez J."/>
            <person name="Roque A."/>
            <person name="Lang E."/>
            <person name="Gonzalez-Castillo A."/>
        </authorList>
    </citation>
    <scope>NUCLEOTIDE SEQUENCE [LARGE SCALE GENOMIC DNA]</scope>
    <source>
        <strain evidence="5 6">CAIM 600</strain>
    </source>
</reference>
<comment type="caution">
    <text evidence="5">The sequence shown here is derived from an EMBL/GenBank/DDBJ whole genome shotgun (WGS) entry which is preliminary data.</text>
</comment>
<proteinExistence type="predicted"/>
<dbReference type="EC" id="2.3.1.41" evidence="5"/>
<dbReference type="GO" id="GO:0006633">
    <property type="term" value="P:fatty acid biosynthetic process"/>
    <property type="evidence" value="ECO:0007669"/>
    <property type="project" value="InterPro"/>
</dbReference>
<name>A0A4Q0YMZ7_9GAMM</name>
<dbReference type="InterPro" id="IPR016039">
    <property type="entry name" value="Thiolase-like"/>
</dbReference>
<evidence type="ECO:0000313" key="6">
    <source>
        <dbReference type="Proteomes" id="UP000290287"/>
    </source>
</evidence>
<dbReference type="Gene3D" id="3.40.47.10">
    <property type="match status" value="1"/>
</dbReference>
<dbReference type="PANTHER" id="PTHR34069">
    <property type="entry name" value="3-OXOACYL-[ACYL-CARRIER-PROTEIN] SYNTHASE 3"/>
    <property type="match status" value="1"/>
</dbReference>
<dbReference type="CDD" id="cd00830">
    <property type="entry name" value="KAS_III"/>
    <property type="match status" value="1"/>
</dbReference>
<dbReference type="Proteomes" id="UP000290287">
    <property type="component" value="Unassembled WGS sequence"/>
</dbReference>
<dbReference type="GO" id="GO:0044550">
    <property type="term" value="P:secondary metabolite biosynthetic process"/>
    <property type="evidence" value="ECO:0007669"/>
    <property type="project" value="TreeGrafter"/>
</dbReference>